<accession>A0AAW8T1J9</accession>
<dbReference type="Pfam" id="PF00440">
    <property type="entry name" value="TetR_N"/>
    <property type="match status" value="1"/>
</dbReference>
<evidence type="ECO:0000256" key="1">
    <source>
        <dbReference type="ARBA" id="ARBA00023125"/>
    </source>
</evidence>
<name>A0AAW8T1J9_9ENTE</name>
<keyword evidence="1 2" id="KW-0238">DNA-binding</keyword>
<feature type="DNA-binding region" description="H-T-H motif" evidence="2">
    <location>
        <begin position="32"/>
        <end position="51"/>
    </location>
</feature>
<feature type="domain" description="HTH tetR-type" evidence="3">
    <location>
        <begin position="9"/>
        <end position="69"/>
    </location>
</feature>
<dbReference type="InterPro" id="IPR039532">
    <property type="entry name" value="TetR_C_Firmicutes"/>
</dbReference>
<dbReference type="PROSITE" id="PS50977">
    <property type="entry name" value="HTH_TETR_2"/>
    <property type="match status" value="1"/>
</dbReference>
<evidence type="ECO:0000313" key="5">
    <source>
        <dbReference type="Proteomes" id="UP001254770"/>
    </source>
</evidence>
<dbReference type="PANTHER" id="PTHR43479:SF7">
    <property type="entry name" value="TETR-FAMILY TRANSCRIPTIONAL REGULATOR"/>
    <property type="match status" value="1"/>
</dbReference>
<reference evidence="4" key="1">
    <citation type="submission" date="2023-03" db="EMBL/GenBank/DDBJ databases">
        <authorList>
            <person name="Shen W."/>
            <person name="Cai J."/>
        </authorList>
    </citation>
    <scope>NUCLEOTIDE SEQUENCE</scope>
    <source>
        <strain evidence="4">Y15</strain>
    </source>
</reference>
<dbReference type="EMBL" id="JARPXL010000001">
    <property type="protein sequence ID" value="MDT2543113.1"/>
    <property type="molecule type" value="Genomic_DNA"/>
</dbReference>
<evidence type="ECO:0000313" key="4">
    <source>
        <dbReference type="EMBL" id="MDT2543113.1"/>
    </source>
</evidence>
<proteinExistence type="predicted"/>
<dbReference type="InterPro" id="IPR001647">
    <property type="entry name" value="HTH_TetR"/>
</dbReference>
<dbReference type="Pfam" id="PF14278">
    <property type="entry name" value="TetR_C_8"/>
    <property type="match status" value="1"/>
</dbReference>
<dbReference type="RefSeq" id="WP_222226898.1">
    <property type="nucleotide sequence ID" value="NZ_JARPXG010000006.1"/>
</dbReference>
<organism evidence="4 5">
    <name type="scientific">Enterococcus raffinosus</name>
    <dbReference type="NCBI Taxonomy" id="71452"/>
    <lineage>
        <taxon>Bacteria</taxon>
        <taxon>Bacillati</taxon>
        <taxon>Bacillota</taxon>
        <taxon>Bacilli</taxon>
        <taxon>Lactobacillales</taxon>
        <taxon>Enterococcaceae</taxon>
        <taxon>Enterococcus</taxon>
    </lineage>
</organism>
<evidence type="ECO:0000256" key="2">
    <source>
        <dbReference type="PROSITE-ProRule" id="PRU00335"/>
    </source>
</evidence>
<dbReference type="SUPFAM" id="SSF46689">
    <property type="entry name" value="Homeodomain-like"/>
    <property type="match status" value="1"/>
</dbReference>
<sequence>MKEKDLRYYRTRKNILSAMTRLLQTKAFEQITVTNICEEAEISRSGFYLHYVDKYDLVEVNLKEFRDQANQFVFSNADNSKTALFSNMLSYLQSDGQLIAALISENGSVEVQNYIKRMMQENARINIFPQLDLKIKNKIEEHYALLFLSNALFGVLQDWINRGQKESPEELVRIMDRLITFDFKKSEKL</sequence>
<evidence type="ECO:0000259" key="3">
    <source>
        <dbReference type="PROSITE" id="PS50977"/>
    </source>
</evidence>
<dbReference type="Gene3D" id="1.10.357.10">
    <property type="entry name" value="Tetracycline Repressor, domain 2"/>
    <property type="match status" value="1"/>
</dbReference>
<dbReference type="InterPro" id="IPR050624">
    <property type="entry name" value="HTH-type_Tx_Regulator"/>
</dbReference>
<dbReference type="AlphaFoldDB" id="A0AAW8T1J9"/>
<dbReference type="PANTHER" id="PTHR43479">
    <property type="entry name" value="ACREF/ENVCD OPERON REPRESSOR-RELATED"/>
    <property type="match status" value="1"/>
</dbReference>
<comment type="caution">
    <text evidence="4">The sequence shown here is derived from an EMBL/GenBank/DDBJ whole genome shotgun (WGS) entry which is preliminary data.</text>
</comment>
<dbReference type="GO" id="GO:0003677">
    <property type="term" value="F:DNA binding"/>
    <property type="evidence" value="ECO:0007669"/>
    <property type="project" value="UniProtKB-UniRule"/>
</dbReference>
<dbReference type="InterPro" id="IPR009057">
    <property type="entry name" value="Homeodomain-like_sf"/>
</dbReference>
<protein>
    <submittedName>
        <fullName evidence="4">TetR/AcrR family transcriptional regulator</fullName>
    </submittedName>
</protein>
<dbReference type="Proteomes" id="UP001254770">
    <property type="component" value="Unassembled WGS sequence"/>
</dbReference>
<gene>
    <name evidence="4" type="ORF">P7D69_01980</name>
</gene>